<keyword evidence="1" id="KW-0472">Membrane</keyword>
<name>A0A850PKZ2_9MYCO</name>
<evidence type="ECO:0000313" key="2">
    <source>
        <dbReference type="Proteomes" id="UP000570517"/>
    </source>
</evidence>
<accession>A0A850PKZ2</accession>
<protein>
    <submittedName>
        <fullName evidence="1">Transmembrane heme transport protein MmpL11</fullName>
    </submittedName>
</protein>
<gene>
    <name evidence="1" type="ORF">HLY00_2504</name>
</gene>
<reference evidence="1 2" key="1">
    <citation type="submission" date="2020-05" db="EMBL/GenBank/DDBJ databases">
        <title>Draft genome sequence of Mycobacterium hippocampi DL, isolated from European seabass, Dicentrarchus labrax, reared in fish farms.</title>
        <authorList>
            <person name="Stathopoulou P."/>
            <person name="Asimakis E."/>
            <person name="Tzokas K."/>
            <person name="Batargias C."/>
            <person name="Tsiamis G."/>
        </authorList>
    </citation>
    <scope>NUCLEOTIDE SEQUENCE [LARGE SCALE GENOMIC DNA]</scope>
    <source>
        <strain evidence="1 2">DL</strain>
    </source>
</reference>
<keyword evidence="2" id="KW-1185">Reference proteome</keyword>
<dbReference type="AlphaFoldDB" id="A0A850PKZ2"/>
<dbReference type="Proteomes" id="UP000570517">
    <property type="component" value="Unassembled WGS sequence"/>
</dbReference>
<sequence>MRISSNLRRFRWAVFAAWVLLLVPSLYLAMNQSGNLTGGGFEVEGSQSLYVQHQLEAQFPDQGASPLALVAAPRADASFEDMNDAVAQLERMASEVPSVTLLPNPQ</sequence>
<evidence type="ECO:0000313" key="1">
    <source>
        <dbReference type="EMBL" id="NVN50999.1"/>
    </source>
</evidence>
<organism evidence="1 2">
    <name type="scientific">Mycolicibacterium hippocampi</name>
    <dbReference type="NCBI Taxonomy" id="659824"/>
    <lineage>
        <taxon>Bacteria</taxon>
        <taxon>Bacillati</taxon>
        <taxon>Actinomycetota</taxon>
        <taxon>Actinomycetes</taxon>
        <taxon>Mycobacteriales</taxon>
        <taxon>Mycobacteriaceae</taxon>
        <taxon>Mycolicibacterium</taxon>
    </lineage>
</organism>
<comment type="caution">
    <text evidence="1">The sequence shown here is derived from an EMBL/GenBank/DDBJ whole genome shotgun (WGS) entry which is preliminary data.</text>
</comment>
<dbReference type="EMBL" id="JABFYL010000029">
    <property type="protein sequence ID" value="NVN50999.1"/>
    <property type="molecule type" value="Genomic_DNA"/>
</dbReference>
<keyword evidence="1" id="KW-0812">Transmembrane</keyword>
<feature type="non-terminal residue" evidence="1">
    <location>
        <position position="106"/>
    </location>
</feature>
<proteinExistence type="predicted"/>